<dbReference type="HOGENOM" id="CLU_3056239_0_0_1"/>
<dbReference type="GeneID" id="18811877"/>
<feature type="non-terminal residue" evidence="1">
    <location>
        <position position="1"/>
    </location>
</feature>
<dbReference type="AlphaFoldDB" id="F8P6H6"/>
<dbReference type="Proteomes" id="UP000008064">
    <property type="component" value="Unassembled WGS sequence"/>
</dbReference>
<evidence type="ECO:0000313" key="2">
    <source>
        <dbReference type="Proteomes" id="UP000008064"/>
    </source>
</evidence>
<organism evidence="2">
    <name type="scientific">Serpula lacrymans var. lacrymans (strain S7.9)</name>
    <name type="common">Dry rot fungus</name>
    <dbReference type="NCBI Taxonomy" id="578457"/>
    <lineage>
        <taxon>Eukaryota</taxon>
        <taxon>Fungi</taxon>
        <taxon>Dikarya</taxon>
        <taxon>Basidiomycota</taxon>
        <taxon>Agaricomycotina</taxon>
        <taxon>Agaricomycetes</taxon>
        <taxon>Agaricomycetidae</taxon>
        <taxon>Boletales</taxon>
        <taxon>Coniophorineae</taxon>
        <taxon>Serpulaceae</taxon>
        <taxon>Serpula</taxon>
    </lineage>
</organism>
<proteinExistence type="predicted"/>
<protein>
    <submittedName>
        <fullName evidence="1">Uncharacterized protein</fullName>
    </submittedName>
</protein>
<dbReference type="EMBL" id="GL945439">
    <property type="protein sequence ID" value="EGO21043.1"/>
    <property type="molecule type" value="Genomic_DNA"/>
</dbReference>
<accession>F8P6H6</accession>
<dbReference type="KEGG" id="sla:SERLADRAFT_398251"/>
<evidence type="ECO:0000313" key="1">
    <source>
        <dbReference type="EMBL" id="EGO21043.1"/>
    </source>
</evidence>
<dbReference type="RefSeq" id="XP_007322000.1">
    <property type="nucleotide sequence ID" value="XM_007321938.1"/>
</dbReference>
<name>F8P6H6_SERL9</name>
<gene>
    <name evidence="1" type="ORF">SERLADRAFT_398251</name>
</gene>
<reference evidence="2" key="1">
    <citation type="journal article" date="2011" name="Science">
        <title>The plant cell wall-decomposing machinery underlies the functional diversity of forest fungi.</title>
        <authorList>
            <person name="Eastwood D.C."/>
            <person name="Floudas D."/>
            <person name="Binder M."/>
            <person name="Majcherczyk A."/>
            <person name="Schneider P."/>
            <person name="Aerts A."/>
            <person name="Asiegbu F.O."/>
            <person name="Baker S.E."/>
            <person name="Barry K."/>
            <person name="Bendiksby M."/>
            <person name="Blumentritt M."/>
            <person name="Coutinho P.M."/>
            <person name="Cullen D."/>
            <person name="de Vries R.P."/>
            <person name="Gathman A."/>
            <person name="Goodell B."/>
            <person name="Henrissat B."/>
            <person name="Ihrmark K."/>
            <person name="Kauserud H."/>
            <person name="Kohler A."/>
            <person name="LaButti K."/>
            <person name="Lapidus A."/>
            <person name="Lavin J.L."/>
            <person name="Lee Y.-H."/>
            <person name="Lindquist E."/>
            <person name="Lilly W."/>
            <person name="Lucas S."/>
            <person name="Morin E."/>
            <person name="Murat C."/>
            <person name="Oguiza J.A."/>
            <person name="Park J."/>
            <person name="Pisabarro A.G."/>
            <person name="Riley R."/>
            <person name="Rosling A."/>
            <person name="Salamov A."/>
            <person name="Schmidt O."/>
            <person name="Schmutz J."/>
            <person name="Skrede I."/>
            <person name="Stenlid J."/>
            <person name="Wiebenga A."/>
            <person name="Xie X."/>
            <person name="Kuees U."/>
            <person name="Hibbett D.S."/>
            <person name="Hoffmeister D."/>
            <person name="Hoegberg N."/>
            <person name="Martin F."/>
            <person name="Grigoriev I.V."/>
            <person name="Watkinson S.C."/>
        </authorList>
    </citation>
    <scope>NUCLEOTIDE SEQUENCE [LARGE SCALE GENOMIC DNA]</scope>
    <source>
        <strain evidence="2">S7.9</strain>
    </source>
</reference>
<sequence length="54" mass="6429">SFVAWAKKNLKIESTANWSRWDLLARKNIVVLFLSCPNTRPTGAFIRFWDRKKF</sequence>